<evidence type="ECO:0000259" key="1">
    <source>
        <dbReference type="Pfam" id="PF07727"/>
    </source>
</evidence>
<evidence type="ECO:0008006" key="5">
    <source>
        <dbReference type="Google" id="ProtNLM"/>
    </source>
</evidence>
<dbReference type="PANTHER" id="PTHR34222:SF97">
    <property type="entry name" value="CATALYTIC REGION, PUTATIVE-RELATED"/>
    <property type="match status" value="1"/>
</dbReference>
<dbReference type="InterPro" id="IPR029472">
    <property type="entry name" value="Copia-like_N"/>
</dbReference>
<dbReference type="InterPro" id="IPR043502">
    <property type="entry name" value="DNA/RNA_pol_sf"/>
</dbReference>
<dbReference type="Pfam" id="PF07727">
    <property type="entry name" value="RVT_2"/>
    <property type="match status" value="1"/>
</dbReference>
<feature type="domain" description="Reverse transcriptase Ty1/copia-type" evidence="1">
    <location>
        <begin position="501"/>
        <end position="635"/>
    </location>
</feature>
<gene>
    <name evidence="3" type="ORF">F3Y22_tig00112673pilonHSYRG00140</name>
</gene>
<dbReference type="PANTHER" id="PTHR34222">
    <property type="entry name" value="GAG_PRE-INTEGRS DOMAIN-CONTAINING PROTEIN"/>
    <property type="match status" value="1"/>
</dbReference>
<protein>
    <recommendedName>
        <fullName evidence="5">Reverse transcriptase Ty1/copia-type domain-containing protein</fullName>
    </recommendedName>
</protein>
<evidence type="ECO:0000259" key="2">
    <source>
        <dbReference type="Pfam" id="PF14244"/>
    </source>
</evidence>
<reference evidence="3" key="1">
    <citation type="submission" date="2019-09" db="EMBL/GenBank/DDBJ databases">
        <title>Draft genome information of white flower Hibiscus syriacus.</title>
        <authorList>
            <person name="Kim Y.-M."/>
        </authorList>
    </citation>
    <scope>NUCLEOTIDE SEQUENCE [LARGE SCALE GENOMIC DNA]</scope>
    <source>
        <strain evidence="3">YM2019G1</strain>
    </source>
</reference>
<dbReference type="AlphaFoldDB" id="A0A6A2WV60"/>
<dbReference type="SUPFAM" id="SSF56672">
    <property type="entry name" value="DNA/RNA polymerases"/>
    <property type="match status" value="1"/>
</dbReference>
<evidence type="ECO:0000313" key="4">
    <source>
        <dbReference type="Proteomes" id="UP000436088"/>
    </source>
</evidence>
<feature type="domain" description="Retrotransposon Copia-like N-terminal" evidence="2">
    <location>
        <begin position="13"/>
        <end position="45"/>
    </location>
</feature>
<dbReference type="InterPro" id="IPR013103">
    <property type="entry name" value="RVT_2"/>
</dbReference>
<dbReference type="Proteomes" id="UP000436088">
    <property type="component" value="Unassembled WGS sequence"/>
</dbReference>
<sequence>MDSINFTHPLYLHPSDTSGTVLVSYQSTRIENYNLWSRSILIALLWDRCNAIVLSWILNTVSVNLSVRLVFASTTAHVWKDLKDHFSKIDGSQIFFLHREIALFTQDDSSVSAYYSHLKLLWDEYNALVHVSSCNCVDSSQALNLILQQRLFQFLMELNETYSSIQSHILLLDPLPSENRAYSMVVQEESQRCFSSGVSSLSDTVAMYSNSTNSHRGRFNGVCDFCKICGHKRDQCYRLNGFPPDFKFTKTNKTSSAMVANSDQADNHSESSPLTFSLAPVFTSDQYNRLLKLLNKDVHESGDVASANFAVIMLNASHVLFIFRMFYPDFCIFKDLSNGKILGIGRKQGGLLPSAVLNWKSLYEMFHLKPPSLLHLKVFGCLGYATQTKPRDKFVPRAIPSVFMGYSDTQKDVSSTHESPALVSSPSVPVPVDHVVRRSSRVSKPPLWLNECVSCQSSTSSFHSISHNISYSHLPSHTQSFLSFTSIVEPTNYNDAIKDPLWVYKVKFRSNGKVEQYKVRLVTKGYNQREGVDFVETFSPVAKLVTVQTFLVLASLQHWSLFQMDVYNAFLQGTLLEEVYMQLPHGFCSQGENMVCRLHKSIYGLKQASRQWNMRLTEALVAIGYVQKELKVILYASFRMKDLGELKYFIGFEILRSSEGILLNQRKYALELIEETELEGAKPVFTPME</sequence>
<name>A0A6A2WV60_HIBSY</name>
<accession>A0A6A2WV60</accession>
<keyword evidence="4" id="KW-1185">Reference proteome</keyword>
<evidence type="ECO:0000313" key="3">
    <source>
        <dbReference type="EMBL" id="KAE8665148.1"/>
    </source>
</evidence>
<proteinExistence type="predicted"/>
<dbReference type="EMBL" id="VEPZ02001628">
    <property type="protein sequence ID" value="KAE8665148.1"/>
    <property type="molecule type" value="Genomic_DNA"/>
</dbReference>
<comment type="caution">
    <text evidence="3">The sequence shown here is derived from an EMBL/GenBank/DDBJ whole genome shotgun (WGS) entry which is preliminary data.</text>
</comment>
<dbReference type="Pfam" id="PF14244">
    <property type="entry name" value="Retrotran_gag_3"/>
    <property type="match status" value="1"/>
</dbReference>
<organism evidence="3 4">
    <name type="scientific">Hibiscus syriacus</name>
    <name type="common">Rose of Sharon</name>
    <dbReference type="NCBI Taxonomy" id="106335"/>
    <lineage>
        <taxon>Eukaryota</taxon>
        <taxon>Viridiplantae</taxon>
        <taxon>Streptophyta</taxon>
        <taxon>Embryophyta</taxon>
        <taxon>Tracheophyta</taxon>
        <taxon>Spermatophyta</taxon>
        <taxon>Magnoliopsida</taxon>
        <taxon>eudicotyledons</taxon>
        <taxon>Gunneridae</taxon>
        <taxon>Pentapetalae</taxon>
        <taxon>rosids</taxon>
        <taxon>malvids</taxon>
        <taxon>Malvales</taxon>
        <taxon>Malvaceae</taxon>
        <taxon>Malvoideae</taxon>
        <taxon>Hibiscus</taxon>
    </lineage>
</organism>